<keyword evidence="2" id="KW-0812">Transmembrane</keyword>
<proteinExistence type="predicted"/>
<keyword evidence="4" id="KW-1185">Reference proteome</keyword>
<dbReference type="AlphaFoldDB" id="A0A913ZQP2"/>
<evidence type="ECO:0000256" key="2">
    <source>
        <dbReference type="SAM" id="Phobius"/>
    </source>
</evidence>
<keyword evidence="2" id="KW-1133">Transmembrane helix</keyword>
<organism evidence="3 4">
    <name type="scientific">Patiria miniata</name>
    <name type="common">Bat star</name>
    <name type="synonym">Asterina miniata</name>
    <dbReference type="NCBI Taxonomy" id="46514"/>
    <lineage>
        <taxon>Eukaryota</taxon>
        <taxon>Metazoa</taxon>
        <taxon>Echinodermata</taxon>
        <taxon>Eleutherozoa</taxon>
        <taxon>Asterozoa</taxon>
        <taxon>Asteroidea</taxon>
        <taxon>Valvatacea</taxon>
        <taxon>Valvatida</taxon>
        <taxon>Asterinidae</taxon>
        <taxon>Patiria</taxon>
    </lineage>
</organism>
<dbReference type="EnsemblMetazoa" id="XM_038197771.1">
    <property type="protein sequence ID" value="XP_038053699.1"/>
    <property type="gene ID" value="LOC119726160"/>
</dbReference>
<dbReference type="Proteomes" id="UP000887568">
    <property type="component" value="Unplaced"/>
</dbReference>
<feature type="region of interest" description="Disordered" evidence="1">
    <location>
        <begin position="105"/>
        <end position="130"/>
    </location>
</feature>
<evidence type="ECO:0000313" key="4">
    <source>
        <dbReference type="Proteomes" id="UP000887568"/>
    </source>
</evidence>
<dbReference type="RefSeq" id="XP_038053699.1">
    <property type="nucleotide sequence ID" value="XM_038197771.1"/>
</dbReference>
<reference evidence="3" key="1">
    <citation type="submission" date="2022-11" db="UniProtKB">
        <authorList>
            <consortium name="EnsemblMetazoa"/>
        </authorList>
    </citation>
    <scope>IDENTIFICATION</scope>
</reference>
<protein>
    <submittedName>
        <fullName evidence="3">Uncharacterized protein</fullName>
    </submittedName>
</protein>
<keyword evidence="2" id="KW-0472">Membrane</keyword>
<name>A0A913ZQP2_PATMI</name>
<accession>A0A913ZQP2</accession>
<feature type="compositionally biased region" description="Polar residues" evidence="1">
    <location>
        <begin position="121"/>
        <end position="130"/>
    </location>
</feature>
<evidence type="ECO:0000313" key="3">
    <source>
        <dbReference type="EnsemblMetazoa" id="XP_038053699.1"/>
    </source>
</evidence>
<feature type="transmembrane region" description="Helical" evidence="2">
    <location>
        <begin position="77"/>
        <end position="96"/>
    </location>
</feature>
<evidence type="ECO:0000256" key="1">
    <source>
        <dbReference type="SAM" id="MobiDB-lite"/>
    </source>
</evidence>
<dbReference type="GeneID" id="119726160"/>
<sequence length="173" mass="19232">MFFHVQADWSIAEMNAEIGESHAHLYTSQTDEQTKHTNTHARTVHARTVLNNRLRTLIHSLVVLTRPGKWTDDCSDCRYRCLVLLIIVIILITLVIRKVKGKRTRSQSSYQMTIPPPHPPNQCSQDRPGNASDENCFTAVGGATVESTISTSAGFDLSGGPLAKCQLNCRRTS</sequence>